<evidence type="ECO:0000313" key="2">
    <source>
        <dbReference type="EMBL" id="EAQ81343.1"/>
    </source>
</evidence>
<dbReference type="EMBL" id="AANZ01000005">
    <property type="protein sequence ID" value="EAQ81343.1"/>
    <property type="molecule type" value="Genomic_DNA"/>
</dbReference>
<evidence type="ECO:0000256" key="1">
    <source>
        <dbReference type="SAM" id="Phobius"/>
    </source>
</evidence>
<gene>
    <name evidence="2" type="ORF">DSM3645_23166</name>
</gene>
<comment type="caution">
    <text evidence="2">The sequence shown here is derived from an EMBL/GenBank/DDBJ whole genome shotgun (WGS) entry which is preliminary data.</text>
</comment>
<feature type="transmembrane region" description="Helical" evidence="1">
    <location>
        <begin position="88"/>
        <end position="109"/>
    </location>
</feature>
<protein>
    <submittedName>
        <fullName evidence="2">Uncharacterized protein</fullName>
    </submittedName>
</protein>
<accession>A3ZQ70</accession>
<keyword evidence="1" id="KW-0812">Transmembrane</keyword>
<dbReference type="AlphaFoldDB" id="A3ZQ70"/>
<dbReference type="Proteomes" id="UP000004358">
    <property type="component" value="Unassembled WGS sequence"/>
</dbReference>
<organism evidence="2 3">
    <name type="scientific">Blastopirellula marina DSM 3645</name>
    <dbReference type="NCBI Taxonomy" id="314230"/>
    <lineage>
        <taxon>Bacteria</taxon>
        <taxon>Pseudomonadati</taxon>
        <taxon>Planctomycetota</taxon>
        <taxon>Planctomycetia</taxon>
        <taxon>Pirellulales</taxon>
        <taxon>Pirellulaceae</taxon>
        <taxon>Blastopirellula</taxon>
    </lineage>
</organism>
<keyword evidence="1" id="KW-1133">Transmembrane helix</keyword>
<sequence>MKSFRLMALLNVLVGIGRAMIGYAAITGGGAYYGQGINSPQMYIASGVISIVLGIGNWLKWQLATVGSILMIALSIYDSQYGDANQDWRFWALVVYATILTVLVLWSYFDTAKEMKAKNS</sequence>
<reference evidence="2 3" key="1">
    <citation type="submission" date="2006-02" db="EMBL/GenBank/DDBJ databases">
        <authorList>
            <person name="Amann R."/>
            <person name="Ferriera S."/>
            <person name="Johnson J."/>
            <person name="Kravitz S."/>
            <person name="Halpern A."/>
            <person name="Remington K."/>
            <person name="Beeson K."/>
            <person name="Tran B."/>
            <person name="Rogers Y.-H."/>
            <person name="Friedman R."/>
            <person name="Venter J.C."/>
        </authorList>
    </citation>
    <scope>NUCLEOTIDE SEQUENCE [LARGE SCALE GENOMIC DNA]</scope>
    <source>
        <strain evidence="2 3">DSM 3645</strain>
    </source>
</reference>
<dbReference type="HOGENOM" id="CLU_2045161_0_0_0"/>
<feature type="transmembrane region" description="Helical" evidence="1">
    <location>
        <begin position="63"/>
        <end position="82"/>
    </location>
</feature>
<keyword evidence="1" id="KW-0472">Membrane</keyword>
<feature type="transmembrane region" description="Helical" evidence="1">
    <location>
        <begin position="40"/>
        <end position="56"/>
    </location>
</feature>
<name>A3ZQ70_9BACT</name>
<evidence type="ECO:0000313" key="3">
    <source>
        <dbReference type="Proteomes" id="UP000004358"/>
    </source>
</evidence>
<dbReference type="RefSeq" id="WP_002652532.1">
    <property type="nucleotide sequence ID" value="NZ_CH672376.1"/>
</dbReference>
<proteinExistence type="predicted"/>